<dbReference type="InterPro" id="IPR009061">
    <property type="entry name" value="DNA-bd_dom_put_sf"/>
</dbReference>
<dbReference type="KEGG" id="ari:UM93_15540"/>
<evidence type="ECO:0000313" key="6">
    <source>
        <dbReference type="Proteomes" id="UP000061839"/>
    </source>
</evidence>
<gene>
    <name evidence="5" type="ORF">UM93_15540</name>
</gene>
<dbReference type="CDD" id="cd01282">
    <property type="entry name" value="HTH_MerR-like_sg3"/>
    <property type="match status" value="1"/>
</dbReference>
<sequence length="113" mass="12110">MLIGDLAAATGASARSLRYYEEHGLIGSQRSANGYRDYAAEVVPQVRFIRSLISAGFSLQAIESILPCMAAEPAQIDLCPSVVQVIRETLCDVEAQVDALSAKREKIEALLAG</sequence>
<keyword evidence="3" id="KW-0804">Transcription</keyword>
<dbReference type="Proteomes" id="UP000061839">
    <property type="component" value="Chromosome"/>
</dbReference>
<dbReference type="GO" id="GO:0003700">
    <property type="term" value="F:DNA-binding transcription factor activity"/>
    <property type="evidence" value="ECO:0007669"/>
    <property type="project" value="InterPro"/>
</dbReference>
<dbReference type="SMART" id="SM00422">
    <property type="entry name" value="HTH_MERR"/>
    <property type="match status" value="1"/>
</dbReference>
<dbReference type="Pfam" id="PF13411">
    <property type="entry name" value="MerR_1"/>
    <property type="match status" value="1"/>
</dbReference>
<accession>A0A0D4C1Y5</accession>
<dbReference type="GO" id="GO:0003677">
    <property type="term" value="F:DNA binding"/>
    <property type="evidence" value="ECO:0007669"/>
    <property type="project" value="UniProtKB-KW"/>
</dbReference>
<evidence type="ECO:0000313" key="5">
    <source>
        <dbReference type="EMBL" id="AJT42544.1"/>
    </source>
</evidence>
<protein>
    <recommendedName>
        <fullName evidence="4">HTH merR-type domain-containing protein</fullName>
    </recommendedName>
</protein>
<organism evidence="5 6">
    <name type="scientific">Psychromicrobium lacuslunae</name>
    <dbReference type="NCBI Taxonomy" id="1618207"/>
    <lineage>
        <taxon>Bacteria</taxon>
        <taxon>Bacillati</taxon>
        <taxon>Actinomycetota</taxon>
        <taxon>Actinomycetes</taxon>
        <taxon>Micrococcales</taxon>
        <taxon>Micrococcaceae</taxon>
        <taxon>Psychromicrobium</taxon>
    </lineage>
</organism>
<feature type="domain" description="HTH merR-type" evidence="4">
    <location>
        <begin position="1"/>
        <end position="68"/>
    </location>
</feature>
<dbReference type="PANTHER" id="PTHR30204:SF94">
    <property type="entry name" value="HEAVY METAL-DEPENDENT TRANSCRIPTIONAL REGULATOR HI_0293-RELATED"/>
    <property type="match status" value="1"/>
</dbReference>
<dbReference type="Gene3D" id="1.10.1660.10">
    <property type="match status" value="1"/>
</dbReference>
<keyword evidence="2" id="KW-0238">DNA-binding</keyword>
<dbReference type="SUPFAM" id="SSF46955">
    <property type="entry name" value="Putative DNA-binding domain"/>
    <property type="match status" value="1"/>
</dbReference>
<dbReference type="PROSITE" id="PS50937">
    <property type="entry name" value="HTH_MERR_2"/>
    <property type="match status" value="1"/>
</dbReference>
<evidence type="ECO:0000259" key="4">
    <source>
        <dbReference type="PROSITE" id="PS50937"/>
    </source>
</evidence>
<dbReference type="STRING" id="1618207.UM93_15540"/>
<evidence type="ECO:0000256" key="1">
    <source>
        <dbReference type="ARBA" id="ARBA00023015"/>
    </source>
</evidence>
<dbReference type="EMBL" id="CP011005">
    <property type="protein sequence ID" value="AJT42544.1"/>
    <property type="molecule type" value="Genomic_DNA"/>
</dbReference>
<reference evidence="5 6" key="1">
    <citation type="journal article" date="2015" name="Genome Announc.">
        <title>Complete Genome Sequencing of Protease-Producing Novel Arthrobacter sp. Strain IHBB 11108 Using PacBio Single-Molecule Real-Time Sequencing Technology.</title>
        <authorList>
            <person name="Kiran S."/>
            <person name="Swarnkar M.K."/>
            <person name="Pal M."/>
            <person name="Thakur R."/>
            <person name="Tewari R."/>
            <person name="Singh A.K."/>
            <person name="Gulati A."/>
        </authorList>
    </citation>
    <scope>NUCLEOTIDE SEQUENCE [LARGE SCALE GENOMIC DNA]</scope>
    <source>
        <strain evidence="5 6">IHBB 11108</strain>
    </source>
</reference>
<dbReference type="RefSeq" id="WP_045076416.1">
    <property type="nucleotide sequence ID" value="NZ_CP011005.1"/>
</dbReference>
<dbReference type="PANTHER" id="PTHR30204">
    <property type="entry name" value="REDOX-CYCLING DRUG-SENSING TRANSCRIPTIONAL ACTIVATOR SOXR"/>
    <property type="match status" value="1"/>
</dbReference>
<keyword evidence="6" id="KW-1185">Reference proteome</keyword>
<dbReference type="OrthoDB" id="5242095at2"/>
<name>A0A0D4C1Y5_9MICC</name>
<proteinExistence type="predicted"/>
<dbReference type="PATRIC" id="fig|1618207.4.peg.3163"/>
<dbReference type="HOGENOM" id="CLU_060077_4_3_11"/>
<dbReference type="InterPro" id="IPR047057">
    <property type="entry name" value="MerR_fam"/>
</dbReference>
<evidence type="ECO:0000256" key="3">
    <source>
        <dbReference type="ARBA" id="ARBA00023163"/>
    </source>
</evidence>
<keyword evidence="1" id="KW-0805">Transcription regulation</keyword>
<dbReference type="PRINTS" id="PR00040">
    <property type="entry name" value="HTHMERR"/>
</dbReference>
<evidence type="ECO:0000256" key="2">
    <source>
        <dbReference type="ARBA" id="ARBA00023125"/>
    </source>
</evidence>
<dbReference type="AlphaFoldDB" id="A0A0D4C1Y5"/>
<dbReference type="InterPro" id="IPR000551">
    <property type="entry name" value="MerR-type_HTH_dom"/>
</dbReference>